<dbReference type="InterPro" id="IPR050953">
    <property type="entry name" value="N4_N6_ade-DNA_methylase"/>
</dbReference>
<dbReference type="PANTHER" id="PTHR33841">
    <property type="entry name" value="DNA METHYLTRANSFERASE YEEA-RELATED"/>
    <property type="match status" value="1"/>
</dbReference>
<dbReference type="EMBL" id="VLKT01000036">
    <property type="protein sequence ID" value="TWI29513.1"/>
    <property type="molecule type" value="Genomic_DNA"/>
</dbReference>
<evidence type="ECO:0000256" key="5">
    <source>
        <dbReference type="ARBA" id="ARBA00047942"/>
    </source>
</evidence>
<evidence type="ECO:0000259" key="6">
    <source>
        <dbReference type="Pfam" id="PF07669"/>
    </source>
</evidence>
<organism evidence="7 8">
    <name type="scientific">Mesorhizobium tianshanense</name>
    <dbReference type="NCBI Taxonomy" id="39844"/>
    <lineage>
        <taxon>Bacteria</taxon>
        <taxon>Pseudomonadati</taxon>
        <taxon>Pseudomonadota</taxon>
        <taxon>Alphaproteobacteria</taxon>
        <taxon>Hyphomicrobiales</taxon>
        <taxon>Phyllobacteriaceae</taxon>
        <taxon>Mesorhizobium</taxon>
    </lineage>
</organism>
<comment type="caution">
    <text evidence="7">The sequence shown here is derived from an EMBL/GenBank/DDBJ whole genome shotgun (WGS) entry which is preliminary data.</text>
</comment>
<comment type="catalytic activity">
    <reaction evidence="5">
        <text>a 2'-deoxyadenosine in DNA + S-adenosyl-L-methionine = an N(6)-methyl-2'-deoxyadenosine in DNA + S-adenosyl-L-homocysteine + H(+)</text>
        <dbReference type="Rhea" id="RHEA:15197"/>
        <dbReference type="Rhea" id="RHEA-COMP:12418"/>
        <dbReference type="Rhea" id="RHEA-COMP:12419"/>
        <dbReference type="ChEBI" id="CHEBI:15378"/>
        <dbReference type="ChEBI" id="CHEBI:57856"/>
        <dbReference type="ChEBI" id="CHEBI:59789"/>
        <dbReference type="ChEBI" id="CHEBI:90615"/>
        <dbReference type="ChEBI" id="CHEBI:90616"/>
        <dbReference type="EC" id="2.1.1.72"/>
    </reaction>
</comment>
<reference evidence="7 8" key="1">
    <citation type="journal article" date="2015" name="Stand. Genomic Sci.">
        <title>Genomic Encyclopedia of Bacterial and Archaeal Type Strains, Phase III: the genomes of soil and plant-associated and newly described type strains.</title>
        <authorList>
            <person name="Whitman W.B."/>
            <person name="Woyke T."/>
            <person name="Klenk H.P."/>
            <person name="Zhou Y."/>
            <person name="Lilburn T.G."/>
            <person name="Beck B.J."/>
            <person name="De Vos P."/>
            <person name="Vandamme P."/>
            <person name="Eisen J.A."/>
            <person name="Garrity G."/>
            <person name="Hugenholtz P."/>
            <person name="Kyrpides N.C."/>
        </authorList>
    </citation>
    <scope>NUCLEOTIDE SEQUENCE [LARGE SCALE GENOMIC DNA]</scope>
    <source>
        <strain evidence="7 8">CGMCC 1.2546</strain>
    </source>
</reference>
<gene>
    <name evidence="7" type="ORF">IQ26_05095</name>
</gene>
<name>A0A562NBP0_9HYPH</name>
<dbReference type="GO" id="GO:0009007">
    <property type="term" value="F:site-specific DNA-methyltransferase (adenine-specific) activity"/>
    <property type="evidence" value="ECO:0007669"/>
    <property type="project" value="UniProtKB-EC"/>
</dbReference>
<keyword evidence="4" id="KW-0949">S-adenosyl-L-methionine</keyword>
<evidence type="ECO:0000256" key="2">
    <source>
        <dbReference type="ARBA" id="ARBA00022603"/>
    </source>
</evidence>
<accession>A0A562NBP0</accession>
<proteinExistence type="predicted"/>
<dbReference type="RefSeq" id="WP_167522707.1">
    <property type="nucleotide sequence ID" value="NZ_BSPF01000004.1"/>
</dbReference>
<evidence type="ECO:0000256" key="4">
    <source>
        <dbReference type="ARBA" id="ARBA00022691"/>
    </source>
</evidence>
<sequence>MTLDEVGSPGSEADWLFAIGEGRGFPGVDGLVAVDGYDPSGRAPEEVAVMEKALDYGARAVFFEAARHGRAPVAQALVFDVSTAADDSEFAELHKRLWSWGGVPLVYRAAPGRIQLFRCAHKPDFVGPDSAPVCRPIRTLSVAADIAAEDVWWNAARIRNGTIWDDPDACDLMLSAQKSAHRTLVEAVRNLAGQLTESRLLEPRLRRRLLILALLIAYLEERSVLLPDDFSRARTGATRFFEVLGDGTALVKLLEALEERFNGHVFRVTGAERTALLESAELANYARLVEGLEDATGQMSLWRLYSFRDLPVELISNIYQLFVKDVASSIYTPPALVRLMLEEALSWDRLDALMAGDGVILDPACGSGVFLVEAYKRLVLHWRMRHGWTRPGIEELRPLLERVHGVDLEEGAIELAAFSLCLSLCDALQPEEIRASVKLFPPLANETLHWSCFFEAKEKGLLKVPVAVVVGNPPFESTLTTDGARRSYAAYTKGYGLLADTQLAYLFLHEAMELLRPNGILALIQPAGFLYNQNAASFRHGIFTRWDVREILDFVSARGLFKKGKADPQIVVAVVQATEPTTDGRILHAVFRRNGRATAEQGFDIDYYDLHWVRSNDARESADVWRSNLLGGGRVRDFIKRLRQYPTLRDIATRLEWDFGEGYIAGAKGISRPAEHLTGKPLLPTEALSEAGIDASALDTVPDQPIKDTKTAKRFTPPFLLVKENEDLHHGLWQGQYLTYKHRITGFAAKGRDVAHLQAIEAWLKKEQTVLRAYVAGISASLFAQRATAILGADILALPYPESGNLDLSDNDRIIAQDIVDYQREFIRRGTGSALMQEAPEDALSAFDETFATQINAIYSRNPLRALGRYHWAGTICGAYAFGDGVVDWSGADELRSKLDVLLQERRGSNLTITRITRLYDQGFLFLLKPDRHRFWTRSVALRDADDVLADLRAQGF</sequence>
<feature type="domain" description="Type II methyltransferase M.TaqI-like" evidence="6">
    <location>
        <begin position="402"/>
        <end position="560"/>
    </location>
</feature>
<dbReference type="Gene3D" id="3.40.50.150">
    <property type="entry name" value="Vaccinia Virus protein VP39"/>
    <property type="match status" value="1"/>
</dbReference>
<keyword evidence="8" id="KW-1185">Reference proteome</keyword>
<dbReference type="Pfam" id="PF07669">
    <property type="entry name" value="Eco57I"/>
    <property type="match status" value="1"/>
</dbReference>
<dbReference type="Proteomes" id="UP000317122">
    <property type="component" value="Unassembled WGS sequence"/>
</dbReference>
<dbReference type="GO" id="GO:0032259">
    <property type="term" value="P:methylation"/>
    <property type="evidence" value="ECO:0007669"/>
    <property type="project" value="UniProtKB-KW"/>
</dbReference>
<dbReference type="GO" id="GO:0006304">
    <property type="term" value="P:DNA modification"/>
    <property type="evidence" value="ECO:0007669"/>
    <property type="project" value="InterPro"/>
</dbReference>
<keyword evidence="3" id="KW-0808">Transferase</keyword>
<evidence type="ECO:0000256" key="3">
    <source>
        <dbReference type="ARBA" id="ARBA00022679"/>
    </source>
</evidence>
<keyword evidence="2 7" id="KW-0489">Methyltransferase</keyword>
<dbReference type="InterPro" id="IPR011639">
    <property type="entry name" value="MethylTrfase_TaqI-like_dom"/>
</dbReference>
<dbReference type="PRINTS" id="PR00507">
    <property type="entry name" value="N12N6MTFRASE"/>
</dbReference>
<protein>
    <recommendedName>
        <fullName evidence="1">site-specific DNA-methyltransferase (adenine-specific)</fullName>
        <ecNumber evidence="1">2.1.1.72</ecNumber>
    </recommendedName>
</protein>
<dbReference type="InterPro" id="IPR029063">
    <property type="entry name" value="SAM-dependent_MTases_sf"/>
</dbReference>
<dbReference type="AlphaFoldDB" id="A0A562NBP0"/>
<evidence type="ECO:0000313" key="7">
    <source>
        <dbReference type="EMBL" id="TWI29513.1"/>
    </source>
</evidence>
<evidence type="ECO:0000256" key="1">
    <source>
        <dbReference type="ARBA" id="ARBA00011900"/>
    </source>
</evidence>
<dbReference type="PANTHER" id="PTHR33841:SF4">
    <property type="entry name" value="RESTRICTION MODIFICATION SYSTEM DNA SPECIFICITY DOMAIN"/>
    <property type="match status" value="1"/>
</dbReference>
<evidence type="ECO:0000313" key="8">
    <source>
        <dbReference type="Proteomes" id="UP000317122"/>
    </source>
</evidence>
<dbReference type="EC" id="2.1.1.72" evidence="1"/>
<dbReference type="SUPFAM" id="SSF53335">
    <property type="entry name" value="S-adenosyl-L-methionine-dependent methyltransferases"/>
    <property type="match status" value="1"/>
</dbReference>